<name>A0A9P9DNU9_9HYPO</name>
<dbReference type="Proteomes" id="UP000738349">
    <property type="component" value="Unassembled WGS sequence"/>
</dbReference>
<organism evidence="2 3">
    <name type="scientific">Dactylonectria macrodidyma</name>
    <dbReference type="NCBI Taxonomy" id="307937"/>
    <lineage>
        <taxon>Eukaryota</taxon>
        <taxon>Fungi</taxon>
        <taxon>Dikarya</taxon>
        <taxon>Ascomycota</taxon>
        <taxon>Pezizomycotina</taxon>
        <taxon>Sordariomycetes</taxon>
        <taxon>Hypocreomycetidae</taxon>
        <taxon>Hypocreales</taxon>
        <taxon>Nectriaceae</taxon>
        <taxon>Dactylonectria</taxon>
    </lineage>
</organism>
<dbReference type="AlphaFoldDB" id="A0A9P9DNU9"/>
<sequence>MRYSLILLPTIISVFTAKVYDTPTPKSAEGSNTEAQVEVLTWNIEAASDGSIVQVNGTVEKVYAEFSDNHPELLATAFDLDALDTLLDDDDDDDELEVDDLPCPSARISAVLLIIATPAIRGQAGRGSSRASST</sequence>
<keyword evidence="1" id="KW-0732">Signal</keyword>
<proteinExistence type="predicted"/>
<feature type="chain" id="PRO_5040336859" evidence="1">
    <location>
        <begin position="22"/>
        <end position="134"/>
    </location>
</feature>
<dbReference type="EMBL" id="JAGMUV010000023">
    <property type="protein sequence ID" value="KAH7122889.1"/>
    <property type="molecule type" value="Genomic_DNA"/>
</dbReference>
<accession>A0A9P9DNU9</accession>
<reference evidence="2" key="1">
    <citation type="journal article" date="2021" name="Nat. Commun.">
        <title>Genetic determinants of endophytism in the Arabidopsis root mycobiome.</title>
        <authorList>
            <person name="Mesny F."/>
            <person name="Miyauchi S."/>
            <person name="Thiergart T."/>
            <person name="Pickel B."/>
            <person name="Atanasova L."/>
            <person name="Karlsson M."/>
            <person name="Huettel B."/>
            <person name="Barry K.W."/>
            <person name="Haridas S."/>
            <person name="Chen C."/>
            <person name="Bauer D."/>
            <person name="Andreopoulos W."/>
            <person name="Pangilinan J."/>
            <person name="LaButti K."/>
            <person name="Riley R."/>
            <person name="Lipzen A."/>
            <person name="Clum A."/>
            <person name="Drula E."/>
            <person name="Henrissat B."/>
            <person name="Kohler A."/>
            <person name="Grigoriev I.V."/>
            <person name="Martin F.M."/>
            <person name="Hacquard S."/>
        </authorList>
    </citation>
    <scope>NUCLEOTIDE SEQUENCE</scope>
    <source>
        <strain evidence="2">MPI-CAGE-AT-0147</strain>
    </source>
</reference>
<feature type="signal peptide" evidence="1">
    <location>
        <begin position="1"/>
        <end position="21"/>
    </location>
</feature>
<protein>
    <submittedName>
        <fullName evidence="2">Uncharacterized protein</fullName>
    </submittedName>
</protein>
<evidence type="ECO:0000313" key="3">
    <source>
        <dbReference type="Proteomes" id="UP000738349"/>
    </source>
</evidence>
<evidence type="ECO:0000256" key="1">
    <source>
        <dbReference type="SAM" id="SignalP"/>
    </source>
</evidence>
<comment type="caution">
    <text evidence="2">The sequence shown here is derived from an EMBL/GenBank/DDBJ whole genome shotgun (WGS) entry which is preliminary data.</text>
</comment>
<keyword evidence="3" id="KW-1185">Reference proteome</keyword>
<evidence type="ECO:0000313" key="2">
    <source>
        <dbReference type="EMBL" id="KAH7122889.1"/>
    </source>
</evidence>
<gene>
    <name evidence="2" type="ORF">EDB81DRAFT_222474</name>
</gene>